<protein>
    <submittedName>
        <fullName evidence="1">Uncharacterized protein</fullName>
    </submittedName>
</protein>
<evidence type="ECO:0000313" key="2">
    <source>
        <dbReference type="Proteomes" id="UP000827092"/>
    </source>
</evidence>
<comment type="caution">
    <text evidence="1">The sequence shown here is derived from an EMBL/GenBank/DDBJ whole genome shotgun (WGS) entry which is preliminary data.</text>
</comment>
<dbReference type="GO" id="GO:0005615">
    <property type="term" value="C:extracellular space"/>
    <property type="evidence" value="ECO:0007669"/>
    <property type="project" value="TreeGrafter"/>
</dbReference>
<evidence type="ECO:0000313" key="1">
    <source>
        <dbReference type="EMBL" id="KAG8196876.1"/>
    </source>
</evidence>
<dbReference type="AlphaFoldDB" id="A0AAV6VMG1"/>
<organism evidence="1 2">
    <name type="scientific">Oedothorax gibbosus</name>
    <dbReference type="NCBI Taxonomy" id="931172"/>
    <lineage>
        <taxon>Eukaryota</taxon>
        <taxon>Metazoa</taxon>
        <taxon>Ecdysozoa</taxon>
        <taxon>Arthropoda</taxon>
        <taxon>Chelicerata</taxon>
        <taxon>Arachnida</taxon>
        <taxon>Araneae</taxon>
        <taxon>Araneomorphae</taxon>
        <taxon>Entelegynae</taxon>
        <taxon>Araneoidea</taxon>
        <taxon>Linyphiidae</taxon>
        <taxon>Erigoninae</taxon>
        <taxon>Oedothorax</taxon>
    </lineage>
</organism>
<sequence>MMRKQRLAYTLPMQNDFIIPPEQEDVRNIFQSQFQMQATESSQFFATPDLNQNVPYFLYQYPVIPSQYPSVTSIMSNQSFRFNPYDNFENLGQLPLKMENAYNLSPILDSGYGDCALPCEMYSPEEPPKAQFDLMSGIFRQGLPISYPIMTNYGTLTVLLRHLIKVDVTEDESVFLTNFPSESAAVVNSNGHRSGLIHPNGRVFQDTDEIHMTTLDKTAKISNRGVVFTSKNHCLSYLVDASGTKTTNDKFRDLSHDFSDSIFNIDSSEPALERCHKMAEESVHKTFKNGDEVWMLGGIRIKQDKWGDVKVSRFPRRMVIKTSPTTGRISINTQDVDIALSRYHDNYFSVRKGIRCVTASLKGFNVQNGSQRAGFSRSCKLVIK</sequence>
<proteinExistence type="predicted"/>
<keyword evidence="2" id="KW-1185">Reference proteome</keyword>
<dbReference type="EMBL" id="JAFNEN010000063">
    <property type="protein sequence ID" value="KAG8196876.1"/>
    <property type="molecule type" value="Genomic_DNA"/>
</dbReference>
<dbReference type="PANTHER" id="PTHR39075">
    <property type="entry name" value="FI19908P1"/>
    <property type="match status" value="1"/>
</dbReference>
<reference evidence="1 2" key="1">
    <citation type="journal article" date="2022" name="Nat. Ecol. Evol.">
        <title>A masculinizing supergene underlies an exaggerated male reproductive morph in a spider.</title>
        <authorList>
            <person name="Hendrickx F."/>
            <person name="De Corte Z."/>
            <person name="Sonet G."/>
            <person name="Van Belleghem S.M."/>
            <person name="Kostlbacher S."/>
            <person name="Vangestel C."/>
        </authorList>
    </citation>
    <scope>NUCLEOTIDE SEQUENCE [LARGE SCALE GENOMIC DNA]</scope>
    <source>
        <strain evidence="1">W744_W776</strain>
    </source>
</reference>
<gene>
    <name evidence="1" type="ORF">JTE90_027588</name>
</gene>
<accession>A0AAV6VMG1</accession>
<dbReference type="Proteomes" id="UP000827092">
    <property type="component" value="Unassembled WGS sequence"/>
</dbReference>
<dbReference type="PANTHER" id="PTHR39075:SF1">
    <property type="entry name" value="FI19908P1"/>
    <property type="match status" value="1"/>
</dbReference>
<name>A0AAV6VMG1_9ARAC</name>